<dbReference type="Proteomes" id="UP000246171">
    <property type="component" value="Unassembled WGS sequence"/>
</dbReference>
<reference evidence="1" key="1">
    <citation type="submission" date="2016-12" db="EMBL/GenBank/DDBJ databases">
        <title>The genomes of Aspergillus section Nigri reveals drivers in fungal speciation.</title>
        <authorList>
            <consortium name="DOE Joint Genome Institute"/>
            <person name="Vesth T.C."/>
            <person name="Nybo J."/>
            <person name="Theobald S."/>
            <person name="Brandl J."/>
            <person name="Frisvad J.C."/>
            <person name="Nielsen K.F."/>
            <person name="Lyhne E.K."/>
            <person name="Kogle M.E."/>
            <person name="Kuo A."/>
            <person name="Riley R."/>
            <person name="Clum A."/>
            <person name="Nolan M."/>
            <person name="Lipzen A."/>
            <person name="Salamov A."/>
            <person name="Henrissat B."/>
            <person name="Wiebenga A."/>
            <person name="De vries R.P."/>
            <person name="Grigoriev I.V."/>
            <person name="Mortensen U.H."/>
            <person name="Andersen M.R."/>
            <person name="Baker S.E."/>
        </authorList>
    </citation>
    <scope>NUCLEOTIDE SEQUENCE</scope>
    <source>
        <strain evidence="1">CBS 122712</strain>
    </source>
</reference>
<evidence type="ECO:0000313" key="2">
    <source>
        <dbReference type="Proteomes" id="UP000246171"/>
    </source>
</evidence>
<evidence type="ECO:0000313" key="1">
    <source>
        <dbReference type="EMBL" id="PWY81019.1"/>
    </source>
</evidence>
<dbReference type="EMBL" id="MSFU01000004">
    <property type="protein sequence ID" value="PWY81019.1"/>
    <property type="molecule type" value="Genomic_DNA"/>
</dbReference>
<accession>A0A317W4S2</accession>
<comment type="caution">
    <text evidence="1">The sequence shown here is derived from an EMBL/GenBank/DDBJ whole genome shotgun (WGS) entry which is preliminary data.</text>
</comment>
<dbReference type="GeneID" id="37055070"/>
<name>A0A317W4S2_ASPEC</name>
<dbReference type="VEuPathDB" id="FungiDB:BO83DRAFT_395915"/>
<dbReference type="InterPro" id="IPR008979">
    <property type="entry name" value="Galactose-bd-like_sf"/>
</dbReference>
<organism evidence="1 2">
    <name type="scientific">Aspergillus eucalypticola (strain CBS 122712 / IBT 29274)</name>
    <dbReference type="NCBI Taxonomy" id="1448314"/>
    <lineage>
        <taxon>Eukaryota</taxon>
        <taxon>Fungi</taxon>
        <taxon>Dikarya</taxon>
        <taxon>Ascomycota</taxon>
        <taxon>Pezizomycotina</taxon>
        <taxon>Eurotiomycetes</taxon>
        <taxon>Eurotiomycetidae</taxon>
        <taxon>Eurotiales</taxon>
        <taxon>Aspergillaceae</taxon>
        <taxon>Aspergillus</taxon>
        <taxon>Aspergillus subgen. Circumdati</taxon>
    </lineage>
</organism>
<protein>
    <submittedName>
        <fullName evidence="1">Uncharacterized protein</fullName>
    </submittedName>
</protein>
<sequence>MERFILFTRIIVRSALPRLRAAVYAALRTLNGSQNVYATGSGQTASKLQQLNLTPRVAVHTNGTWYPVLRTDNSTDYLFILSRDSDSRGHLTTGKRRPLLHYQRRGNTTEIPLHVAANQTVAFAFSNELWSEIETPYLHALRVPSNVLDYNYSTSCGLLLHTSTDHCNDCNFQLSNGTSYYLSLDSTSLTSNLQRNTTHHLDTLVFWLDIPGLKNASGLGYYSSFFSWPPSSAYNVDGAYLTFPNIAQGIKVTVNGHDVEPLDFTNPRVDIGPYITSDSNEVTAMISTLMWNHIRSIYDEIEISEIAPLLSDLLPDRMGNGLIGEVKIIPYVTTQYMI</sequence>
<dbReference type="SUPFAM" id="SSF49785">
    <property type="entry name" value="Galactose-binding domain-like"/>
    <property type="match status" value="1"/>
</dbReference>
<dbReference type="OrthoDB" id="2588159at2759"/>
<dbReference type="AlphaFoldDB" id="A0A317W4S2"/>
<dbReference type="RefSeq" id="XP_025391442.1">
    <property type="nucleotide sequence ID" value="XM_025533108.1"/>
</dbReference>
<proteinExistence type="predicted"/>
<gene>
    <name evidence="1" type="ORF">BO83DRAFT_395915</name>
</gene>
<keyword evidence="2" id="KW-1185">Reference proteome</keyword>